<dbReference type="EMBL" id="LBZV01000003">
    <property type="protein sequence ID" value="KKR78104.1"/>
    <property type="molecule type" value="Genomic_DNA"/>
</dbReference>
<evidence type="ECO:0000313" key="1">
    <source>
        <dbReference type="EMBL" id="KKR78104.1"/>
    </source>
</evidence>
<gene>
    <name evidence="1" type="ORF">UU23_C0003G0002</name>
</gene>
<organism evidence="1 2">
    <name type="scientific">Candidatus Curtissbacteria bacterium GW2011_GWA1_40_9</name>
    <dbReference type="NCBI Taxonomy" id="1618408"/>
    <lineage>
        <taxon>Bacteria</taxon>
        <taxon>Candidatus Curtissiibacteriota</taxon>
    </lineage>
</organism>
<accession>A0A0G0TM70</accession>
<sequence>MVSPERVDVFEGDGRRKNGSAFLSEIFPAPDITLRTQEEIEHIQRMIQIKKARLGTHSDVEGLEDLQRYMKRCGLATETSKSCRA</sequence>
<name>A0A0G0TM70_9BACT</name>
<dbReference type="AlphaFoldDB" id="A0A0G0TM70"/>
<dbReference type="Proteomes" id="UP000034292">
    <property type="component" value="Unassembled WGS sequence"/>
</dbReference>
<evidence type="ECO:0000313" key="2">
    <source>
        <dbReference type="Proteomes" id="UP000034292"/>
    </source>
</evidence>
<proteinExistence type="predicted"/>
<comment type="caution">
    <text evidence="1">The sequence shown here is derived from an EMBL/GenBank/DDBJ whole genome shotgun (WGS) entry which is preliminary data.</text>
</comment>
<protein>
    <submittedName>
        <fullName evidence="1">Uncharacterized protein</fullName>
    </submittedName>
</protein>
<reference evidence="1 2" key="1">
    <citation type="journal article" date="2015" name="Nature">
        <title>rRNA introns, odd ribosomes, and small enigmatic genomes across a large radiation of phyla.</title>
        <authorList>
            <person name="Brown C.T."/>
            <person name="Hug L.A."/>
            <person name="Thomas B.C."/>
            <person name="Sharon I."/>
            <person name="Castelle C.J."/>
            <person name="Singh A."/>
            <person name="Wilkins M.J."/>
            <person name="Williams K.H."/>
            <person name="Banfield J.F."/>
        </authorList>
    </citation>
    <scope>NUCLEOTIDE SEQUENCE [LARGE SCALE GENOMIC DNA]</scope>
</reference>